<accession>A0ABX8B0M3</accession>
<dbReference type="Gene3D" id="1.25.40.10">
    <property type="entry name" value="Tetratricopeptide repeat domain"/>
    <property type="match status" value="1"/>
</dbReference>
<sequence length="559" mass="61719">MFTAKCRVPGSFARWFACSQASLPAAGLVWTFVLLGGIVFLGSRSVAQIGRADDVPPASANPSAPGTPPGKRPSPPRRPAIVKTPTGVAMPLGRPAEFYFEEGNELFDKGDFVSARMFFEQGGKAARPKSDLAEVLQRRREVSAHMAVGMQFERESQLVEALAEYDKALALEPVNPVAKRHAGQVLQMLGKAAMLTKDWQAAIGYLRRAQELAPEASTQAALVTSLLRLAMEQSDPTEAQRTYRQVLEIAPGNEDARLGLRRTEAQLRTRQAEAAFQSGRYNEARSEYEAALELDPEHAPASAGKTKVEGYLARQSADEAYRRRDFRAAYADYQKFQTVVPDDPQVTERLQELSLRLEPPLPLRGSLIYKLNTASPFRIRLHRDQVENALLDSENPIKPDIKLEGRLPAREAVFRLGKSSANVTVRIAVMPVAGNDYTAELIATPKNPRSEDVIVVAEWQLPLKGGVQWKRQLEPGAYRVYWQGPFFEVFDPTGVCIESSRQSPLPRQPVTVKVKPIKGVTVQVVEQPNPGNDFTFALNLAVTSPTLLLLDLSWDAGKK</sequence>
<proteinExistence type="predicted"/>
<evidence type="ECO:0000313" key="6">
    <source>
        <dbReference type="EMBL" id="QUV94504.1"/>
    </source>
</evidence>
<name>A0ABX8B0M3_9BACT</name>
<keyword evidence="5" id="KW-0812">Transmembrane</keyword>
<dbReference type="InterPro" id="IPR011990">
    <property type="entry name" value="TPR-like_helical_dom_sf"/>
</dbReference>
<feature type="compositionally biased region" description="Pro residues" evidence="4">
    <location>
        <begin position="65"/>
        <end position="78"/>
    </location>
</feature>
<evidence type="ECO:0000256" key="2">
    <source>
        <dbReference type="ARBA" id="ARBA00022803"/>
    </source>
</evidence>
<gene>
    <name evidence="6" type="ORF">J8C05_03390</name>
</gene>
<dbReference type="PANTHER" id="PTHR12558:SF13">
    <property type="entry name" value="CELL DIVISION CYCLE PROTEIN 27 HOMOLOG"/>
    <property type="match status" value="1"/>
</dbReference>
<evidence type="ECO:0000256" key="4">
    <source>
        <dbReference type="SAM" id="MobiDB-lite"/>
    </source>
</evidence>
<feature type="transmembrane region" description="Helical" evidence="5">
    <location>
        <begin position="21"/>
        <end position="41"/>
    </location>
</feature>
<evidence type="ECO:0000256" key="3">
    <source>
        <dbReference type="PROSITE-ProRule" id="PRU00339"/>
    </source>
</evidence>
<dbReference type="Pfam" id="PF07719">
    <property type="entry name" value="TPR_2"/>
    <property type="match status" value="1"/>
</dbReference>
<evidence type="ECO:0000256" key="1">
    <source>
        <dbReference type="ARBA" id="ARBA00022737"/>
    </source>
</evidence>
<feature type="repeat" description="TPR" evidence="3">
    <location>
        <begin position="142"/>
        <end position="175"/>
    </location>
</feature>
<dbReference type="EMBL" id="CP072642">
    <property type="protein sequence ID" value="QUV94504.1"/>
    <property type="molecule type" value="Genomic_DNA"/>
</dbReference>
<evidence type="ECO:0000313" key="7">
    <source>
        <dbReference type="Proteomes" id="UP000677668"/>
    </source>
</evidence>
<dbReference type="RefSeq" id="WP_211422792.1">
    <property type="nucleotide sequence ID" value="NZ_CP072642.1"/>
</dbReference>
<evidence type="ECO:0000256" key="5">
    <source>
        <dbReference type="SAM" id="Phobius"/>
    </source>
</evidence>
<dbReference type="SUPFAM" id="SSF48452">
    <property type="entry name" value="TPR-like"/>
    <property type="match status" value="1"/>
</dbReference>
<keyword evidence="1" id="KW-0677">Repeat</keyword>
<protein>
    <submittedName>
        <fullName evidence="6">Tetratricopeptide repeat protein</fullName>
    </submittedName>
</protein>
<feature type="region of interest" description="Disordered" evidence="4">
    <location>
        <begin position="52"/>
        <end position="83"/>
    </location>
</feature>
<keyword evidence="5" id="KW-0472">Membrane</keyword>
<dbReference type="SMART" id="SM00028">
    <property type="entry name" value="TPR"/>
    <property type="match status" value="5"/>
</dbReference>
<dbReference type="PANTHER" id="PTHR12558">
    <property type="entry name" value="CELL DIVISION CYCLE 16,23,27"/>
    <property type="match status" value="1"/>
</dbReference>
<keyword evidence="7" id="KW-1185">Reference proteome</keyword>
<keyword evidence="2 3" id="KW-0802">TPR repeat</keyword>
<dbReference type="InterPro" id="IPR019734">
    <property type="entry name" value="TPR_rpt"/>
</dbReference>
<keyword evidence="5" id="KW-1133">Transmembrane helix</keyword>
<dbReference type="PROSITE" id="PS50005">
    <property type="entry name" value="TPR"/>
    <property type="match status" value="3"/>
</dbReference>
<dbReference type="InterPro" id="IPR013105">
    <property type="entry name" value="TPR_2"/>
</dbReference>
<organism evidence="6 7">
    <name type="scientific">Chloracidobacterium sp. N</name>
    <dbReference type="NCBI Taxonomy" id="2821540"/>
    <lineage>
        <taxon>Bacteria</taxon>
        <taxon>Pseudomonadati</taxon>
        <taxon>Acidobacteriota</taxon>
        <taxon>Terriglobia</taxon>
        <taxon>Terriglobales</taxon>
        <taxon>Acidobacteriaceae</taxon>
        <taxon>Chloracidobacterium</taxon>
        <taxon>Chloracidobacterium aggregatum</taxon>
    </lineage>
</organism>
<feature type="repeat" description="TPR" evidence="3">
    <location>
        <begin position="265"/>
        <end position="298"/>
    </location>
</feature>
<reference evidence="6 7" key="1">
    <citation type="submission" date="2021-03" db="EMBL/GenBank/DDBJ databases">
        <title>Genomic and phenotypic characterization of Chloracidobacterium isolates provides evidence for multiple species.</title>
        <authorList>
            <person name="Saini M.K."/>
            <person name="Costas A.M.G."/>
            <person name="Tank M."/>
            <person name="Bryant D.A."/>
        </authorList>
    </citation>
    <scope>NUCLEOTIDE SEQUENCE [LARGE SCALE GENOMIC DNA]</scope>
    <source>
        <strain evidence="6 7">N</strain>
    </source>
</reference>
<dbReference type="Proteomes" id="UP000677668">
    <property type="component" value="Chromosome 1"/>
</dbReference>
<feature type="repeat" description="TPR" evidence="3">
    <location>
        <begin position="183"/>
        <end position="216"/>
    </location>
</feature>